<protein>
    <submittedName>
        <fullName evidence="1">Uncharacterized protein</fullName>
    </submittedName>
</protein>
<proteinExistence type="predicted"/>
<dbReference type="EMBL" id="BMHT01000004">
    <property type="protein sequence ID" value="GGF13470.1"/>
    <property type="molecule type" value="Genomic_DNA"/>
</dbReference>
<keyword evidence="2" id="KW-1185">Reference proteome</keyword>
<dbReference type="Proteomes" id="UP000632273">
    <property type="component" value="Unassembled WGS sequence"/>
</dbReference>
<accession>A0ABQ1UCQ6</accession>
<name>A0ABQ1UCQ6_9BACT</name>
<reference evidence="2" key="1">
    <citation type="journal article" date="2019" name="Int. J. Syst. Evol. Microbiol.">
        <title>The Global Catalogue of Microorganisms (GCM) 10K type strain sequencing project: providing services to taxonomists for standard genome sequencing and annotation.</title>
        <authorList>
            <consortium name="The Broad Institute Genomics Platform"/>
            <consortium name="The Broad Institute Genome Sequencing Center for Infectious Disease"/>
            <person name="Wu L."/>
            <person name="Ma J."/>
        </authorList>
    </citation>
    <scope>NUCLEOTIDE SEQUENCE [LARGE SCALE GENOMIC DNA]</scope>
    <source>
        <strain evidence="2">CGMCC 1.15197</strain>
    </source>
</reference>
<evidence type="ECO:0000313" key="2">
    <source>
        <dbReference type="Proteomes" id="UP000632273"/>
    </source>
</evidence>
<comment type="caution">
    <text evidence="1">The sequence shown here is derived from an EMBL/GenBank/DDBJ whole genome shotgun (WGS) entry which is preliminary data.</text>
</comment>
<evidence type="ECO:0000313" key="1">
    <source>
        <dbReference type="EMBL" id="GGF13470.1"/>
    </source>
</evidence>
<sequence length="251" mass="27966">MTYSDMKIPSILATTLLLTSEVVVGQTPTAVTSPDPQTNNMQDPAKIQQYTRSLEAMRADNPYKGVSGSPYLVTRWLPATITTRTKAVMQAVPLKYDVLEQHLLTRDPQKGDSMQLNDDFVVSFVLTDPNRPQQKREFRRFLEAPVPAQTREFVEVLHQGKYTLLKQYGKEVQRVGYKDAANFDDRPTAIDDKVTYYLARANGPAMPIKLKLKALQSAAPDLASALKEASGKQAIATEDEVIVLLQAVDKP</sequence>
<gene>
    <name evidence="1" type="ORF">GCM10011383_25850</name>
</gene>
<organism evidence="1 2">
    <name type="scientific">Hymenobacter cavernae</name>
    <dbReference type="NCBI Taxonomy" id="2044852"/>
    <lineage>
        <taxon>Bacteria</taxon>
        <taxon>Pseudomonadati</taxon>
        <taxon>Bacteroidota</taxon>
        <taxon>Cytophagia</taxon>
        <taxon>Cytophagales</taxon>
        <taxon>Hymenobacteraceae</taxon>
        <taxon>Hymenobacter</taxon>
    </lineage>
</organism>